<dbReference type="EMBL" id="CP136920">
    <property type="protein sequence ID" value="WOO42975.1"/>
    <property type="molecule type" value="Genomic_DNA"/>
</dbReference>
<dbReference type="Proteomes" id="UP001304300">
    <property type="component" value="Chromosome"/>
</dbReference>
<evidence type="ECO:0000313" key="8">
    <source>
        <dbReference type="Proteomes" id="UP001304300"/>
    </source>
</evidence>
<dbReference type="GO" id="GO:0016020">
    <property type="term" value="C:membrane"/>
    <property type="evidence" value="ECO:0007669"/>
    <property type="project" value="UniProtKB-SubCell"/>
</dbReference>
<gene>
    <name evidence="7" type="ORF">RZN69_07705</name>
</gene>
<feature type="transmembrane region" description="Helical" evidence="5">
    <location>
        <begin position="7"/>
        <end position="26"/>
    </location>
</feature>
<feature type="transmembrane region" description="Helical" evidence="5">
    <location>
        <begin position="65"/>
        <end position="85"/>
    </location>
</feature>
<dbReference type="InterPro" id="IPR037185">
    <property type="entry name" value="EmrE-like"/>
</dbReference>
<evidence type="ECO:0000256" key="5">
    <source>
        <dbReference type="SAM" id="Phobius"/>
    </source>
</evidence>
<dbReference type="Pfam" id="PF00892">
    <property type="entry name" value="EamA"/>
    <property type="match status" value="1"/>
</dbReference>
<feature type="domain" description="EamA" evidence="6">
    <location>
        <begin position="3"/>
        <end position="136"/>
    </location>
</feature>
<dbReference type="PANTHER" id="PTHR22911:SF6">
    <property type="entry name" value="SOLUTE CARRIER FAMILY 35 MEMBER G1"/>
    <property type="match status" value="1"/>
</dbReference>
<feature type="transmembrane region" description="Helical" evidence="5">
    <location>
        <begin position="32"/>
        <end position="53"/>
    </location>
</feature>
<dbReference type="AlphaFoldDB" id="A0AAQ3QXL4"/>
<sequence>MLAGATLGVMSGVFMGLLGIISKLGAAYHINAFQVVFAQMSLVTIVMGGYILLRHGLAGFRLQRPGLYLIRTSAGTTYFCAFYLALKGMPITDVLVLESTSPFFALIIMTVMERKRLSPATLGVLTVAFVGVCLILLHHSEKALFNPYALLALLTGLARGIGALSTRALTQVEPIERILFYYPLGTLTFASLTFFWTWPTGSLDQGWPYLLLIGVLFIPLGLSWSMANKFIPSYLAGALFYSSIIVAAIADNTIWDVNFTPKVITGIVLVIAAGAGLTALEALNNRKNHQAG</sequence>
<proteinExistence type="predicted"/>
<keyword evidence="2 5" id="KW-0812">Transmembrane</keyword>
<name>A0AAQ3QXL4_9BACT</name>
<feature type="transmembrane region" description="Helical" evidence="5">
    <location>
        <begin position="119"/>
        <end position="139"/>
    </location>
</feature>
<organism evidence="7 8">
    <name type="scientific">Rubellicoccus peritrichatus</name>
    <dbReference type="NCBI Taxonomy" id="3080537"/>
    <lineage>
        <taxon>Bacteria</taxon>
        <taxon>Pseudomonadati</taxon>
        <taxon>Verrucomicrobiota</taxon>
        <taxon>Opitutia</taxon>
        <taxon>Puniceicoccales</taxon>
        <taxon>Cerasicoccaceae</taxon>
        <taxon>Rubellicoccus</taxon>
    </lineage>
</organism>
<keyword evidence="3 5" id="KW-1133">Transmembrane helix</keyword>
<feature type="transmembrane region" description="Helical" evidence="5">
    <location>
        <begin position="178"/>
        <end position="197"/>
    </location>
</feature>
<feature type="transmembrane region" description="Helical" evidence="5">
    <location>
        <begin position="234"/>
        <end position="251"/>
    </location>
</feature>
<evidence type="ECO:0000313" key="7">
    <source>
        <dbReference type="EMBL" id="WOO42975.1"/>
    </source>
</evidence>
<dbReference type="PANTHER" id="PTHR22911">
    <property type="entry name" value="ACYL-MALONYL CONDENSING ENZYME-RELATED"/>
    <property type="match status" value="1"/>
</dbReference>
<keyword evidence="4 5" id="KW-0472">Membrane</keyword>
<feature type="transmembrane region" description="Helical" evidence="5">
    <location>
        <begin position="209"/>
        <end position="227"/>
    </location>
</feature>
<evidence type="ECO:0000256" key="3">
    <source>
        <dbReference type="ARBA" id="ARBA00022989"/>
    </source>
</evidence>
<keyword evidence="8" id="KW-1185">Reference proteome</keyword>
<feature type="transmembrane region" description="Helical" evidence="5">
    <location>
        <begin position="263"/>
        <end position="283"/>
    </location>
</feature>
<protein>
    <submittedName>
        <fullName evidence="7">DMT family transporter</fullName>
    </submittedName>
</protein>
<feature type="transmembrane region" description="Helical" evidence="5">
    <location>
        <begin position="145"/>
        <end position="166"/>
    </location>
</feature>
<evidence type="ECO:0000259" key="6">
    <source>
        <dbReference type="Pfam" id="PF00892"/>
    </source>
</evidence>
<accession>A0AAQ3QXL4</accession>
<dbReference type="RefSeq" id="WP_317835509.1">
    <property type="nucleotide sequence ID" value="NZ_CP136920.1"/>
</dbReference>
<evidence type="ECO:0000256" key="2">
    <source>
        <dbReference type="ARBA" id="ARBA00022692"/>
    </source>
</evidence>
<evidence type="ECO:0000256" key="4">
    <source>
        <dbReference type="ARBA" id="ARBA00023136"/>
    </source>
</evidence>
<comment type="subcellular location">
    <subcellularLocation>
        <location evidence="1">Membrane</location>
        <topology evidence="1">Multi-pass membrane protein</topology>
    </subcellularLocation>
</comment>
<reference evidence="7 8" key="1">
    <citation type="submission" date="2023-10" db="EMBL/GenBank/DDBJ databases">
        <title>Rubellicoccus peritrichatus gen. nov., sp. nov., isolated from an algae of coral reef tank.</title>
        <authorList>
            <person name="Luo J."/>
        </authorList>
    </citation>
    <scope>NUCLEOTIDE SEQUENCE [LARGE SCALE GENOMIC DNA]</scope>
    <source>
        <strain evidence="7 8">CR14</strain>
    </source>
</reference>
<dbReference type="KEGG" id="puo:RZN69_07705"/>
<evidence type="ECO:0000256" key="1">
    <source>
        <dbReference type="ARBA" id="ARBA00004141"/>
    </source>
</evidence>
<dbReference type="InterPro" id="IPR000620">
    <property type="entry name" value="EamA_dom"/>
</dbReference>
<dbReference type="SUPFAM" id="SSF103481">
    <property type="entry name" value="Multidrug resistance efflux transporter EmrE"/>
    <property type="match status" value="2"/>
</dbReference>